<reference evidence="1" key="2">
    <citation type="journal article" date="2022" name="Microbiol. Resour. Announc.">
        <title>Metagenome Sequencing to Explore Phylogenomics of Terrestrial Cyanobacteria.</title>
        <authorList>
            <person name="Ward R.D."/>
            <person name="Stajich J.E."/>
            <person name="Johansen J.R."/>
            <person name="Huntemann M."/>
            <person name="Clum A."/>
            <person name="Foster B."/>
            <person name="Foster B."/>
            <person name="Roux S."/>
            <person name="Palaniappan K."/>
            <person name="Varghese N."/>
            <person name="Mukherjee S."/>
            <person name="Reddy T.B.K."/>
            <person name="Daum C."/>
            <person name="Copeland A."/>
            <person name="Chen I.A."/>
            <person name="Ivanova N.N."/>
            <person name="Kyrpides N.C."/>
            <person name="Shapiro N."/>
            <person name="Eloe-Fadrosh E.A."/>
            <person name="Pietrasiak N."/>
        </authorList>
    </citation>
    <scope>NUCLEOTIDE SEQUENCE</scope>
    <source>
        <strain evidence="1">CPER-KK1</strain>
    </source>
</reference>
<name>A0A951UD54_9CYAN</name>
<dbReference type="EC" id="3.1.21.-" evidence="1"/>
<sequence>MRTGTTIIKWHRVNAKKGCYEWHNLKCQVGHPTLSVSEDDFSIFVSKTITANPKALYIESSVWEDKEAIKQLSLPFDFM</sequence>
<evidence type="ECO:0000313" key="1">
    <source>
        <dbReference type="EMBL" id="MBW4548607.1"/>
    </source>
</evidence>
<keyword evidence="1" id="KW-0255">Endonuclease</keyword>
<dbReference type="EMBL" id="JAHHIF010000066">
    <property type="protein sequence ID" value="MBW4548607.1"/>
    <property type="molecule type" value="Genomic_DNA"/>
</dbReference>
<dbReference type="AlphaFoldDB" id="A0A951UD54"/>
<protein>
    <submittedName>
        <fullName evidence="1">SinI family restriction endonuclease</fullName>
        <ecNumber evidence="1">3.1.21.-</ecNumber>
    </submittedName>
</protein>
<accession>A0A951UD54</accession>
<reference evidence="1" key="1">
    <citation type="submission" date="2021-05" db="EMBL/GenBank/DDBJ databases">
        <authorList>
            <person name="Pietrasiak N."/>
            <person name="Ward R."/>
            <person name="Stajich J.E."/>
            <person name="Kurbessoian T."/>
        </authorList>
    </citation>
    <scope>NUCLEOTIDE SEQUENCE</scope>
    <source>
        <strain evidence="1">CPER-KK1</strain>
    </source>
</reference>
<keyword evidence="1" id="KW-0378">Hydrolase</keyword>
<comment type="caution">
    <text evidence="1">The sequence shown here is derived from an EMBL/GenBank/DDBJ whole genome shotgun (WGS) entry which is preliminary data.</text>
</comment>
<dbReference type="Proteomes" id="UP000753908">
    <property type="component" value="Unassembled WGS sequence"/>
</dbReference>
<evidence type="ECO:0000313" key="2">
    <source>
        <dbReference type="Proteomes" id="UP000753908"/>
    </source>
</evidence>
<dbReference type="GO" id="GO:0004519">
    <property type="term" value="F:endonuclease activity"/>
    <property type="evidence" value="ECO:0007669"/>
    <property type="project" value="UniProtKB-KW"/>
</dbReference>
<organism evidence="1 2">
    <name type="scientific">Symplocastrum torsivum CPER-KK1</name>
    <dbReference type="NCBI Taxonomy" id="450513"/>
    <lineage>
        <taxon>Bacteria</taxon>
        <taxon>Bacillati</taxon>
        <taxon>Cyanobacteriota</taxon>
        <taxon>Cyanophyceae</taxon>
        <taxon>Oscillatoriophycideae</taxon>
        <taxon>Oscillatoriales</taxon>
        <taxon>Microcoleaceae</taxon>
        <taxon>Symplocastrum</taxon>
    </lineage>
</organism>
<keyword evidence="1" id="KW-0540">Nuclease</keyword>
<dbReference type="GO" id="GO:0016787">
    <property type="term" value="F:hydrolase activity"/>
    <property type="evidence" value="ECO:0007669"/>
    <property type="project" value="UniProtKB-KW"/>
</dbReference>
<proteinExistence type="predicted"/>
<gene>
    <name evidence="1" type="ORF">KME25_29875</name>
</gene>